<comment type="caution">
    <text evidence="3">The sequence shown here is derived from an EMBL/GenBank/DDBJ whole genome shotgun (WGS) entry which is preliminary data.</text>
</comment>
<dbReference type="InterPro" id="IPR007527">
    <property type="entry name" value="Znf_SWIM"/>
</dbReference>
<protein>
    <recommendedName>
        <fullName evidence="2">SWIM-type domain-containing protein</fullName>
    </recommendedName>
</protein>
<proteinExistence type="predicted"/>
<dbReference type="EMBL" id="LUXM01000040">
    <property type="protein sequence ID" value="KZU92019.1"/>
    <property type="molecule type" value="Genomic_DNA"/>
</dbReference>
<organism evidence="3 4">
    <name type="scientific">Lactiplantibacillus plantarum</name>
    <name type="common">Lactobacillus plantarum</name>
    <dbReference type="NCBI Taxonomy" id="1590"/>
    <lineage>
        <taxon>Bacteria</taxon>
        <taxon>Bacillati</taxon>
        <taxon>Bacillota</taxon>
        <taxon>Bacilli</taxon>
        <taxon>Lactobacillales</taxon>
        <taxon>Lactobacillaceae</taxon>
        <taxon>Lactiplantibacillus</taxon>
    </lineage>
</organism>
<dbReference type="KEGG" id="lpb:SH83_08005"/>
<evidence type="ECO:0000256" key="1">
    <source>
        <dbReference type="PROSITE-ProRule" id="PRU00325"/>
    </source>
</evidence>
<evidence type="ECO:0000313" key="3">
    <source>
        <dbReference type="EMBL" id="KZU92019.1"/>
    </source>
</evidence>
<keyword evidence="1" id="KW-0863">Zinc-finger</keyword>
<sequence length="559" mass="63977">MDWEDYFPTAIAERGYDYYLQGYVTDLKRTKTQITAMVTGTQDYGVVIDLANGDFHGGACECPYANSHPYCKHMAAVLCQATAADKPASQQQVSKAPTSFDSLEQTATKLVERATDRQVRDFLSVVLAHDKHLVQLFRTVMGETNVVTDLPEYLASVDDLFDTNADGGGFIDYDAATDFGDEALTFLKEEVQPLVDHGEYGLVFQILAHLMLKIDHVDIDDSDGEIMMIMSASDDLWEAVLTKADADVQQQVFDWLCKQLTKSLNIIEDTLDDLLFTYFKTPAFIDAKLVYTAKRFRAVQKHPDLWDYDWQIKKWLKHYLQMMSAAHVPDKQIIKFCGTNLAIPQVRLFYSQFCLQHQDEAHAVQLLKDGKKLVTDDPSMLAELSRQLKDAYQQLGEQQLYRQELWQLLTEYAPADEMLFSELKQSYPTTDWPAVREQLLTAIAKNSNVDLKPLYVQENLLNPLLKAVVAADGLWDLRIYEPLLKPRFSDLLLAKYDHEVRKMATTTGTRRKYQQLVGILKRMLAYPAGKSTVQAIVHDWQQQYPRRSAMMDELSRLNW</sequence>
<dbReference type="Proteomes" id="UP000076882">
    <property type="component" value="Unassembled WGS sequence"/>
</dbReference>
<dbReference type="RefSeq" id="WP_044430817.1">
    <property type="nucleotide sequence ID" value="NZ_CP010528.1"/>
</dbReference>
<dbReference type="PATRIC" id="fig|1590.144.peg.1665"/>
<keyword evidence="1" id="KW-0479">Metal-binding</keyword>
<evidence type="ECO:0000313" key="4">
    <source>
        <dbReference type="Proteomes" id="UP000076882"/>
    </source>
</evidence>
<evidence type="ECO:0000259" key="2">
    <source>
        <dbReference type="PROSITE" id="PS50966"/>
    </source>
</evidence>
<gene>
    <name evidence="3" type="ORF">Lp19_3305</name>
</gene>
<accession>A0A162EXB9</accession>
<feature type="domain" description="SWIM-type" evidence="2">
    <location>
        <begin position="44"/>
        <end position="82"/>
    </location>
</feature>
<dbReference type="AlphaFoldDB" id="A0A162EXB9"/>
<name>A0A162EXB9_LACPN</name>
<keyword evidence="1" id="KW-0862">Zinc</keyword>
<dbReference type="GO" id="GO:0008270">
    <property type="term" value="F:zinc ion binding"/>
    <property type="evidence" value="ECO:0007669"/>
    <property type="project" value="UniProtKB-KW"/>
</dbReference>
<dbReference type="PROSITE" id="PS50966">
    <property type="entry name" value="ZF_SWIM"/>
    <property type="match status" value="1"/>
</dbReference>
<reference evidence="3 4" key="1">
    <citation type="submission" date="2016-03" db="EMBL/GenBank/DDBJ databases">
        <title>Comparative genomics of 54 Lactobacillus plantarum strains reveals genomic uncoupling from niche constraints.</title>
        <authorList>
            <person name="Martino M.E."/>
        </authorList>
    </citation>
    <scope>NUCLEOTIDE SEQUENCE [LARGE SCALE GENOMIC DNA]</scope>
    <source>
        <strain evidence="3 4">19.1</strain>
    </source>
</reference>